<sequence length="100" mass="10217">MIGGLIKRDPAGDNRSDVTPTAAQIVAGFAGGIVGSSFEFTIRNDADAAETITLTAGAGVTLSGTMTIAQNNSKRFLCRLDNIGSGTEAVTIYSLGTVVH</sequence>
<organism evidence="1">
    <name type="scientific">hydrocarbon metagenome</name>
    <dbReference type="NCBI Taxonomy" id="938273"/>
    <lineage>
        <taxon>unclassified sequences</taxon>
        <taxon>metagenomes</taxon>
        <taxon>ecological metagenomes</taxon>
    </lineage>
</organism>
<dbReference type="AlphaFoldDB" id="A0A0W8FMW1"/>
<name>A0A0W8FMW1_9ZZZZ</name>
<gene>
    <name evidence="1" type="ORF">ASZ90_008191</name>
</gene>
<comment type="caution">
    <text evidence="1">The sequence shown here is derived from an EMBL/GenBank/DDBJ whole genome shotgun (WGS) entry which is preliminary data.</text>
</comment>
<evidence type="ECO:0000313" key="1">
    <source>
        <dbReference type="EMBL" id="KUG22034.1"/>
    </source>
</evidence>
<proteinExistence type="predicted"/>
<dbReference type="EMBL" id="LNQE01000995">
    <property type="protein sequence ID" value="KUG22034.1"/>
    <property type="molecule type" value="Genomic_DNA"/>
</dbReference>
<accession>A0A0W8FMW1</accession>
<protein>
    <submittedName>
        <fullName evidence="1">Uncharacterized protein</fullName>
    </submittedName>
</protein>
<reference evidence="1" key="1">
    <citation type="journal article" date="2015" name="Proc. Natl. Acad. Sci. U.S.A.">
        <title>Networks of energetic and metabolic interactions define dynamics in microbial communities.</title>
        <authorList>
            <person name="Embree M."/>
            <person name="Liu J.K."/>
            <person name="Al-Bassam M.M."/>
            <person name="Zengler K."/>
        </authorList>
    </citation>
    <scope>NUCLEOTIDE SEQUENCE</scope>
</reference>